<dbReference type="AlphaFoldDB" id="A0AAE3DTA9"/>
<accession>A0AAE3DTA9</accession>
<dbReference type="Proteomes" id="UP001197875">
    <property type="component" value="Unassembled WGS sequence"/>
</dbReference>
<evidence type="ECO:0000313" key="3">
    <source>
        <dbReference type="Proteomes" id="UP001197875"/>
    </source>
</evidence>
<sequence length="49" mass="5479">MEFFYSYCISGCIGLIENWISGDMHRSADEMATIAAEFVLHGFQAMATL</sequence>
<dbReference type="RefSeq" id="WP_227615232.1">
    <property type="nucleotide sequence ID" value="NZ_JAJEPR010000013.1"/>
</dbReference>
<name>A0AAE3DTA9_9FIRM</name>
<dbReference type="Pfam" id="PF14278">
    <property type="entry name" value="TetR_C_8"/>
    <property type="match status" value="1"/>
</dbReference>
<dbReference type="Gene3D" id="1.10.357.10">
    <property type="entry name" value="Tetracycline Repressor, domain 2"/>
    <property type="match status" value="1"/>
</dbReference>
<gene>
    <name evidence="2" type="ORF">LKD71_09470</name>
</gene>
<protein>
    <submittedName>
        <fullName evidence="2">TetR family transcriptional regulator C-terminal domain-containing protein</fullName>
    </submittedName>
</protein>
<evidence type="ECO:0000259" key="1">
    <source>
        <dbReference type="Pfam" id="PF14278"/>
    </source>
</evidence>
<dbReference type="EMBL" id="JAJEPR010000013">
    <property type="protein sequence ID" value="MCC2190030.1"/>
    <property type="molecule type" value="Genomic_DNA"/>
</dbReference>
<feature type="domain" description="Transcriptional regulator TetR C-terminal Firmicutes type" evidence="1">
    <location>
        <begin position="2"/>
        <end position="38"/>
    </location>
</feature>
<comment type="caution">
    <text evidence="2">The sequence shown here is derived from an EMBL/GenBank/DDBJ whole genome shotgun (WGS) entry which is preliminary data.</text>
</comment>
<reference evidence="2 3" key="1">
    <citation type="submission" date="2021-10" db="EMBL/GenBank/DDBJ databases">
        <title>Anaerobic single-cell dispensing facilitates the cultivation of human gut bacteria.</title>
        <authorList>
            <person name="Afrizal A."/>
        </authorList>
    </citation>
    <scope>NUCLEOTIDE SEQUENCE [LARGE SCALE GENOMIC DNA]</scope>
    <source>
        <strain evidence="2 3">CLA-AA-H277</strain>
    </source>
</reference>
<keyword evidence="3" id="KW-1185">Reference proteome</keyword>
<evidence type="ECO:0000313" key="2">
    <source>
        <dbReference type="EMBL" id="MCC2190030.1"/>
    </source>
</evidence>
<dbReference type="InterPro" id="IPR039532">
    <property type="entry name" value="TetR_C_Firmicutes"/>
</dbReference>
<proteinExistence type="predicted"/>
<organism evidence="2 3">
    <name type="scientific">Fusicatenibacter faecihominis</name>
    <dbReference type="NCBI Taxonomy" id="2881276"/>
    <lineage>
        <taxon>Bacteria</taxon>
        <taxon>Bacillati</taxon>
        <taxon>Bacillota</taxon>
        <taxon>Clostridia</taxon>
        <taxon>Lachnospirales</taxon>
        <taxon>Lachnospiraceae</taxon>
        <taxon>Fusicatenibacter</taxon>
    </lineage>
</organism>